<evidence type="ECO:0000256" key="3">
    <source>
        <dbReference type="PIRSR" id="PIRSR602480-1"/>
    </source>
</evidence>
<feature type="binding site" evidence="5">
    <location>
        <position position="143"/>
    </location>
    <ligand>
        <name>substrate</name>
    </ligand>
</feature>
<dbReference type="Gene3D" id="3.30.1330.40">
    <property type="entry name" value="RutC-like"/>
    <property type="match status" value="1"/>
</dbReference>
<evidence type="ECO:0000256" key="1">
    <source>
        <dbReference type="ARBA" id="ARBA00008911"/>
    </source>
</evidence>
<proteinExistence type="inferred from homology"/>
<feature type="binding site" evidence="5">
    <location>
        <position position="202"/>
    </location>
    <ligand>
        <name>substrate</name>
    </ligand>
</feature>
<evidence type="ECO:0000256" key="4">
    <source>
        <dbReference type="PIRSR" id="PIRSR631038-1"/>
    </source>
</evidence>
<dbReference type="InterPro" id="IPR049368">
    <property type="entry name" value="FkbO_Hyg5-like_N"/>
</dbReference>
<keyword evidence="6" id="KW-0028">Amino-acid biosynthesis</keyword>
<feature type="binding site" evidence="3">
    <location>
        <position position="642"/>
    </location>
    <ligand>
        <name>Mn(2+)</name>
        <dbReference type="ChEBI" id="CHEBI:29035"/>
    </ligand>
</feature>
<dbReference type="GO" id="GO:0009073">
    <property type="term" value="P:aromatic amino acid family biosynthetic process"/>
    <property type="evidence" value="ECO:0007669"/>
    <property type="project" value="UniProtKB-KW"/>
</dbReference>
<keyword evidence="3" id="KW-0464">Manganese</keyword>
<feature type="binding site" evidence="3">
    <location>
        <position position="579"/>
    </location>
    <ligand>
        <name>phosphoenolpyruvate</name>
        <dbReference type="ChEBI" id="CHEBI:58702"/>
    </ligand>
</feature>
<feature type="binding site" evidence="5">
    <location>
        <position position="215"/>
    </location>
    <ligand>
        <name>substrate</name>
    </ligand>
</feature>
<feature type="active site" description="Proton acceptor" evidence="4">
    <location>
        <position position="326"/>
    </location>
</feature>
<dbReference type="Gene3D" id="3.20.20.70">
    <property type="entry name" value="Aldolase class I"/>
    <property type="match status" value="1"/>
</dbReference>
<dbReference type="GO" id="GO:0003849">
    <property type="term" value="F:3-deoxy-7-phosphoheptulonate synthase activity"/>
    <property type="evidence" value="ECO:0007669"/>
    <property type="project" value="UniProtKB-EC"/>
</dbReference>
<dbReference type="InterPro" id="IPR031038">
    <property type="entry name" value="Chori_FkbO_Hyg5"/>
</dbReference>
<feature type="binding site" evidence="3">
    <location>
        <position position="404"/>
    </location>
    <ligand>
        <name>Mn(2+)</name>
        <dbReference type="ChEBI" id="CHEBI:29035"/>
    </ligand>
</feature>
<feature type="binding site" evidence="3">
    <location>
        <position position="684"/>
    </location>
    <ligand>
        <name>Mn(2+)</name>
        <dbReference type="ChEBI" id="CHEBI:29035"/>
    </ligand>
</feature>
<dbReference type="NCBIfam" id="TIGR04444">
    <property type="entry name" value="chori_FkbO_Hyg5"/>
    <property type="match status" value="1"/>
</dbReference>
<feature type="binding site" evidence="3">
    <location>
        <position position="443"/>
    </location>
    <ligand>
        <name>phosphoenolpyruvate</name>
        <dbReference type="ChEBI" id="CHEBI:58702"/>
    </ligand>
</feature>
<dbReference type="Pfam" id="PF21168">
    <property type="entry name" value="FkbO_Hyg5-like_N"/>
    <property type="match status" value="1"/>
</dbReference>
<comment type="similarity">
    <text evidence="1 6">Belongs to the class-II DAHP synthase family.</text>
</comment>
<dbReference type="InterPro" id="IPR013785">
    <property type="entry name" value="Aldolase_TIM"/>
</dbReference>
<comment type="pathway">
    <text evidence="6">Metabolic intermediate biosynthesis; chorismate biosynthesis; chorismate from D-erythrose 4-phosphate and phosphoenolpyruvate: step 1/7.</text>
</comment>
<evidence type="ECO:0000256" key="5">
    <source>
        <dbReference type="PIRSR" id="PIRSR631038-2"/>
    </source>
</evidence>
<evidence type="ECO:0000313" key="8">
    <source>
        <dbReference type="EMBL" id="MBB4982963.1"/>
    </source>
</evidence>
<protein>
    <recommendedName>
        <fullName evidence="6">Phospho-2-dehydro-3-deoxyheptonate aldolase</fullName>
        <ecNumber evidence="6">2.5.1.54</ecNumber>
    </recommendedName>
</protein>
<feature type="binding site" evidence="3">
    <location>
        <position position="713"/>
    </location>
    <ligand>
        <name>Mn(2+)</name>
        <dbReference type="ChEBI" id="CHEBI:29035"/>
    </ligand>
</feature>
<comment type="caution">
    <text evidence="8">The sequence shown here is derived from an EMBL/GenBank/DDBJ whole genome shotgun (WGS) entry which is preliminary data.</text>
</comment>
<keyword evidence="9" id="KW-1185">Reference proteome</keyword>
<sequence>MNSTTAPTPSFRSLKDDDLTTPGRHVLGRVDFTHEPFPPTLEAGHPAVGVQAAQSVEEGFAEVWTSDRPVETGRSGELSYAVDGEFLFCTARIPESDDYVDATEAVYTEAVELTRSLGYPQLYRIWHYISRINEENASGLEVYREFCVGRARALERYGMADSMPAATVIGVHGGGIVLYLLACREGTQVNIDNPRQVPPYHYPNRYGPKAPNFARATYLAQDGGGEQLYVSGTAGILGHRTMHADDVEAQCRLALDNIAHVIGGRNLSVHGIGPGCTLDDLRGVKVYVRHRSDIARVEEICREALSPAADIVFLNADVCRADLLVELEGIVVREQVSPARTVPAWEHLPAAQQPQWRDHPAYGRVRATLAAAPPVVRPGEIRELRDRLAEVAAGRAHILQMGDCAESFYEGTPHHTGTKIAHLDALADRLGEHTRLPVLRIGRLGGQYAKPRSQPTETVDGTELPVFRGHMVNAEGRSAEARRHDPVRMLWAYHFSDEIQQALRAHRAATSLRSLNPGPWSSHDALVMDYTAALVRIDETTGEPFLGSTHFPWIGERTGGPADAHVTLLSGVVNPIACKIGPRATPESVLELCRALDPHREPGRLTLISRMGREAVGTALPPLVRAVGEAGHPVVWLCDPMHGNTVKLPTGTKVRRLDDLVAETLACRDVLRAHGQHFGGLHLETAAEDVTECLGGPVRDASDVERHYTTLCDPRLNPEQAAELVDRVFGEDLALDGLIGLS</sequence>
<feature type="binding site" evidence="3">
    <location>
        <begin position="556"/>
        <end position="557"/>
    </location>
    <ligand>
        <name>phosphoenolpyruvate</name>
        <dbReference type="ChEBI" id="CHEBI:58702"/>
    </ligand>
</feature>
<keyword evidence="3" id="KW-0104">Cadmium</keyword>
<gene>
    <name evidence="8" type="ORF">GGE06_003895</name>
</gene>
<dbReference type="Proteomes" id="UP000582643">
    <property type="component" value="Unassembled WGS sequence"/>
</dbReference>
<reference evidence="8 9" key="1">
    <citation type="submission" date="2020-08" db="EMBL/GenBank/DDBJ databases">
        <title>Genomic Encyclopedia of Type Strains, Phase III (KMG-III): the genomes of soil and plant-associated and newly described type strains.</title>
        <authorList>
            <person name="Whitman W."/>
        </authorList>
    </citation>
    <scope>NUCLEOTIDE SEQUENCE [LARGE SCALE GENOMIC DNA]</scope>
    <source>
        <strain evidence="8 9">SFB5A</strain>
    </source>
</reference>
<dbReference type="InterPro" id="IPR002480">
    <property type="entry name" value="DAHP_synth_2"/>
</dbReference>
<dbReference type="SUPFAM" id="SSF55298">
    <property type="entry name" value="YjgF-like"/>
    <property type="match status" value="1"/>
</dbReference>
<dbReference type="PANTHER" id="PTHR21337:SF0">
    <property type="entry name" value="PHOSPHO-2-DEHYDRO-3-DEOXYHEPTONATE ALDOLASE"/>
    <property type="match status" value="1"/>
</dbReference>
<evidence type="ECO:0000313" key="9">
    <source>
        <dbReference type="Proteomes" id="UP000582643"/>
    </source>
</evidence>
<dbReference type="SUPFAM" id="SSF51569">
    <property type="entry name" value="Aldolase"/>
    <property type="match status" value="1"/>
</dbReference>
<feature type="binding site" evidence="5">
    <location>
        <position position="150"/>
    </location>
    <ligand>
        <name>substrate</name>
    </ligand>
</feature>
<dbReference type="UniPathway" id="UPA00053">
    <property type="reaction ID" value="UER00084"/>
</dbReference>
<comment type="cofactor">
    <cofactor evidence="3">
        <name>Mn(2+)</name>
        <dbReference type="ChEBI" id="CHEBI:29035"/>
    </cofactor>
    <cofactor evidence="3">
        <name>Co(2+)</name>
        <dbReference type="ChEBI" id="CHEBI:48828"/>
    </cofactor>
    <cofactor evidence="3">
        <name>Cd(2+)</name>
        <dbReference type="ChEBI" id="CHEBI:48775"/>
    </cofactor>
    <text evidence="3">Binds 1 divalent cation per subunit. The enzyme is active with manganese, cobalt or cadmium ions.</text>
</comment>
<dbReference type="InterPro" id="IPR035959">
    <property type="entry name" value="RutC-like_sf"/>
</dbReference>
<dbReference type="CDD" id="cd06153">
    <property type="entry name" value="YjgF_YER057c_UK114_like_5"/>
    <property type="match status" value="1"/>
</dbReference>
<dbReference type="EMBL" id="JACHJY010000005">
    <property type="protein sequence ID" value="MBB4982963.1"/>
    <property type="molecule type" value="Genomic_DNA"/>
</dbReference>
<dbReference type="GO" id="GO:0009423">
    <property type="term" value="P:chorismate biosynthetic process"/>
    <property type="evidence" value="ECO:0007669"/>
    <property type="project" value="UniProtKB-UniPathway"/>
</dbReference>
<evidence type="ECO:0000256" key="6">
    <source>
        <dbReference type="RuleBase" id="RU363071"/>
    </source>
</evidence>
<dbReference type="EC" id="2.5.1.54" evidence="6"/>
<evidence type="ECO:0000256" key="2">
    <source>
        <dbReference type="ARBA" id="ARBA00022679"/>
    </source>
</evidence>
<comment type="catalytic activity">
    <reaction evidence="6">
        <text>D-erythrose 4-phosphate + phosphoenolpyruvate + H2O = 7-phospho-2-dehydro-3-deoxy-D-arabino-heptonate + phosphate</text>
        <dbReference type="Rhea" id="RHEA:14717"/>
        <dbReference type="ChEBI" id="CHEBI:15377"/>
        <dbReference type="ChEBI" id="CHEBI:16897"/>
        <dbReference type="ChEBI" id="CHEBI:43474"/>
        <dbReference type="ChEBI" id="CHEBI:58394"/>
        <dbReference type="ChEBI" id="CHEBI:58702"/>
        <dbReference type="EC" id="2.5.1.54"/>
    </reaction>
</comment>
<name>A0A7W7U179_9ACTN</name>
<dbReference type="PANTHER" id="PTHR21337">
    <property type="entry name" value="PHOSPHO-2-DEHYDRO-3-DEOXYHEPTONATE ALDOLASE 1, 2"/>
    <property type="match status" value="1"/>
</dbReference>
<evidence type="ECO:0000259" key="7">
    <source>
        <dbReference type="Pfam" id="PF21168"/>
    </source>
</evidence>
<dbReference type="RefSeq" id="WP_116158798.1">
    <property type="nucleotide sequence ID" value="NZ_JACHJY010000005.1"/>
</dbReference>
<keyword evidence="3" id="KW-0170">Cobalt</keyword>
<dbReference type="Pfam" id="PF01474">
    <property type="entry name" value="DAHP_synth_2"/>
    <property type="match status" value="2"/>
</dbReference>
<feature type="binding site" evidence="3">
    <location>
        <position position="610"/>
    </location>
    <ligand>
        <name>phosphoenolpyruvate</name>
        <dbReference type="ChEBI" id="CHEBI:58702"/>
    </ligand>
</feature>
<organism evidence="8 9">
    <name type="scientific">Streptomyces nymphaeiformis</name>
    <dbReference type="NCBI Taxonomy" id="2663842"/>
    <lineage>
        <taxon>Bacteria</taxon>
        <taxon>Bacillati</taxon>
        <taxon>Actinomycetota</taxon>
        <taxon>Actinomycetes</taxon>
        <taxon>Kitasatosporales</taxon>
        <taxon>Streptomycetaceae</taxon>
        <taxon>Streptomyces</taxon>
    </lineage>
</organism>
<keyword evidence="2 6" id="KW-0808">Transferase</keyword>
<dbReference type="AlphaFoldDB" id="A0A7W7U179"/>
<accession>A0A7W7U179</accession>
<dbReference type="GO" id="GO:0008652">
    <property type="term" value="P:amino acid biosynthetic process"/>
    <property type="evidence" value="ECO:0007669"/>
    <property type="project" value="UniProtKB-KW"/>
</dbReference>
<keyword evidence="6" id="KW-0057">Aromatic amino acid biosynthesis</keyword>
<feature type="domain" description="Chorismatase FkbO/Hyg5-like N-terminal" evidence="7">
    <location>
        <begin position="62"/>
        <end position="182"/>
    </location>
</feature>